<evidence type="ECO:0000313" key="15">
    <source>
        <dbReference type="EMBL" id="CAD5113574.1"/>
    </source>
</evidence>
<evidence type="ECO:0000256" key="10">
    <source>
        <dbReference type="ARBA" id="ARBA00031021"/>
    </source>
</evidence>
<evidence type="ECO:0000256" key="2">
    <source>
        <dbReference type="ARBA" id="ARBA00008554"/>
    </source>
</evidence>
<dbReference type="FunFam" id="1.10.1090.10:FF:000001">
    <property type="entry name" value="Cytochrome b-c1 complex subunit 7"/>
    <property type="match status" value="1"/>
</dbReference>
<dbReference type="GO" id="GO:0005743">
    <property type="term" value="C:mitochondrial inner membrane"/>
    <property type="evidence" value="ECO:0007669"/>
    <property type="project" value="UniProtKB-SubCell"/>
</dbReference>
<evidence type="ECO:0000256" key="5">
    <source>
        <dbReference type="ARBA" id="ARBA00022660"/>
    </source>
</evidence>
<evidence type="ECO:0000313" key="16">
    <source>
        <dbReference type="Proteomes" id="UP000549394"/>
    </source>
</evidence>
<dbReference type="SUPFAM" id="SSF81524">
    <property type="entry name" value="14 kDa protein of cytochrome bc1 complex (Ubiquinol-cytochrome c reductase)"/>
    <property type="match status" value="1"/>
</dbReference>
<comment type="subcellular location">
    <subcellularLocation>
        <location evidence="1">Mitochondrion inner membrane</location>
        <topology evidence="1">Peripheral membrane protein</topology>
        <orientation evidence="1">Matrix side</orientation>
    </subcellularLocation>
</comment>
<dbReference type="Proteomes" id="UP000549394">
    <property type="component" value="Unassembled WGS sequence"/>
</dbReference>
<dbReference type="GO" id="GO:0006122">
    <property type="term" value="P:mitochondrial electron transport, ubiquinol to cytochrome c"/>
    <property type="evidence" value="ECO:0007669"/>
    <property type="project" value="InterPro"/>
</dbReference>
<evidence type="ECO:0000256" key="12">
    <source>
        <dbReference type="ARBA" id="ARBA00032927"/>
    </source>
</evidence>
<comment type="similarity">
    <text evidence="2">Belongs to the UQCRB/QCR7 family.</text>
</comment>
<keyword evidence="4" id="KW-0813">Transport</keyword>
<evidence type="ECO:0000256" key="1">
    <source>
        <dbReference type="ARBA" id="ARBA00004443"/>
    </source>
</evidence>
<gene>
    <name evidence="15" type="ORF">DGYR_LOCUS2539</name>
</gene>
<keyword evidence="6" id="KW-0999">Mitochondrion inner membrane</keyword>
<evidence type="ECO:0000256" key="7">
    <source>
        <dbReference type="ARBA" id="ARBA00022982"/>
    </source>
</evidence>
<dbReference type="PANTHER" id="PTHR12022:SF0">
    <property type="entry name" value="CYTOCHROME B-C1 COMPLEX SUBUNIT 7"/>
    <property type="match status" value="1"/>
</dbReference>
<dbReference type="OrthoDB" id="425749at2759"/>
<dbReference type="EMBL" id="CAJFCJ010000004">
    <property type="protein sequence ID" value="CAD5113574.1"/>
    <property type="molecule type" value="Genomic_DNA"/>
</dbReference>
<evidence type="ECO:0000256" key="11">
    <source>
        <dbReference type="ARBA" id="ARBA00031684"/>
    </source>
</evidence>
<evidence type="ECO:0000256" key="6">
    <source>
        <dbReference type="ARBA" id="ARBA00022792"/>
    </source>
</evidence>
<protein>
    <recommendedName>
        <fullName evidence="3">Cytochrome b-c1 complex subunit 7</fullName>
    </recommendedName>
    <alternativeName>
        <fullName evidence="11">Complex III subunit 7</fullName>
    </alternativeName>
    <alternativeName>
        <fullName evidence="10">Complex III subunit VII</fullName>
    </alternativeName>
    <alternativeName>
        <fullName evidence="12">Ubiquinol-cytochrome c reductase complex 14 kDa protein</fullName>
    </alternativeName>
</protein>
<reference evidence="15 16" key="1">
    <citation type="submission" date="2020-08" db="EMBL/GenBank/DDBJ databases">
        <authorList>
            <person name="Hejnol A."/>
        </authorList>
    </citation>
    <scope>NUCLEOTIDE SEQUENCE [LARGE SCALE GENOMIC DNA]</scope>
</reference>
<keyword evidence="9" id="KW-0472">Membrane</keyword>
<evidence type="ECO:0000256" key="8">
    <source>
        <dbReference type="ARBA" id="ARBA00023128"/>
    </source>
</evidence>
<evidence type="ECO:0000256" key="13">
    <source>
        <dbReference type="ARBA" id="ARBA00038521"/>
    </source>
</evidence>
<evidence type="ECO:0000256" key="14">
    <source>
        <dbReference type="ARBA" id="ARBA00046393"/>
    </source>
</evidence>
<evidence type="ECO:0000256" key="4">
    <source>
        <dbReference type="ARBA" id="ARBA00022448"/>
    </source>
</evidence>
<dbReference type="Gene3D" id="1.10.1090.10">
    <property type="entry name" value="Cytochrome b-c1 complex subunit 7"/>
    <property type="match status" value="1"/>
</dbReference>
<dbReference type="InterPro" id="IPR036544">
    <property type="entry name" value="QCR7_sf"/>
</dbReference>
<dbReference type="InterPro" id="IPR003197">
    <property type="entry name" value="QCR7"/>
</dbReference>
<evidence type="ECO:0000256" key="3">
    <source>
        <dbReference type="ARBA" id="ARBA00016323"/>
    </source>
</evidence>
<comment type="caution">
    <text evidence="15">The sequence shown here is derived from an EMBL/GenBank/DDBJ whole genome shotgun (WGS) entry which is preliminary data.</text>
</comment>
<keyword evidence="16" id="KW-1185">Reference proteome</keyword>
<name>A0A7I8VB59_9ANNE</name>
<dbReference type="PANTHER" id="PTHR12022">
    <property type="entry name" value="UBIQUINOL-CYTOCHROME C REDUCTASE COMPLEX 14 KD PROTEIN"/>
    <property type="match status" value="1"/>
</dbReference>
<sequence>MATVLELESLPDKNNPLSRLYIVKMAAARQVASSGLRQTLSKFLFNRAYYPQLGLLTDDTLRETEVVTEAIRRLPDNLYDERMFRITRALHLSLKKETLPKAEWTTFETDVKYLTPFVEEVEREFQEKREWAAK</sequence>
<comment type="subunit">
    <text evidence="13">Component of the ubiquinol-cytochrome c oxidoreductase (cytochrome b-c1 complex, complex III, CIII), a multisubunit enzyme composed of 3 respiratory subunits cytochrome b, cytochrome c1 and Rieske protein, 2 core protein subunits, and additional low-molecular weight protein subunits. The complex exists as an obligatory dimer and forms supercomplexes (SCs) in the inner mitochondrial membrane with cytochrome c oxidase (complex IV, CIV).</text>
</comment>
<keyword evidence="8" id="KW-0496">Mitochondrion</keyword>
<accession>A0A7I8VB59</accession>
<evidence type="ECO:0000256" key="9">
    <source>
        <dbReference type="ARBA" id="ARBA00023136"/>
    </source>
</evidence>
<keyword evidence="5" id="KW-0679">Respiratory chain</keyword>
<comment type="subunit">
    <text evidence="14">Component of the ubiquinol-cytochrome c oxidoreductase (cytochrome b-c1 complex, complex III, CIII), a multisubunit enzyme composed of 11 subunits. The complex is composed of 3 respiratory subunits cytochrome b, cytochrome c1 and Rieske protein UQCRFS1, 2 core protein subunits UQCRC1/QCR1 and UQCRC2/QCR2, and 6 low-molecular weight protein subunits UQCRH/QCR6, UQCRB/QCR7, UQCRQ/QCR8, UQCR10/QCR9, UQCR11/QCR10 and subunit 9, the cleavage product of Rieske protein UQCRFS1. The complex exists as an obligatory dimer and forms supercomplexes (SCs) in the inner mitochondrial membrane with NADH-ubiquinone oxidoreductase (complex I, CI) and cytochrome c oxidase (complex IV, CIV), resulting in different assemblies (supercomplex SCI(1)III(2)IV(1) and megacomplex MCI(2)III(2)IV(2)).</text>
</comment>
<keyword evidence="7" id="KW-0249">Electron transport</keyword>
<dbReference type="AlphaFoldDB" id="A0A7I8VB59"/>
<dbReference type="Pfam" id="PF02271">
    <property type="entry name" value="UCR_14kD"/>
    <property type="match status" value="1"/>
</dbReference>
<organism evidence="15 16">
    <name type="scientific">Dimorphilus gyrociliatus</name>
    <dbReference type="NCBI Taxonomy" id="2664684"/>
    <lineage>
        <taxon>Eukaryota</taxon>
        <taxon>Metazoa</taxon>
        <taxon>Spiralia</taxon>
        <taxon>Lophotrochozoa</taxon>
        <taxon>Annelida</taxon>
        <taxon>Polychaeta</taxon>
        <taxon>Polychaeta incertae sedis</taxon>
        <taxon>Dinophilidae</taxon>
        <taxon>Dimorphilus</taxon>
    </lineage>
</organism>
<proteinExistence type="inferred from homology"/>
<dbReference type="GO" id="GO:0045275">
    <property type="term" value="C:respiratory chain complex III"/>
    <property type="evidence" value="ECO:0007669"/>
    <property type="project" value="InterPro"/>
</dbReference>